<dbReference type="Gene3D" id="3.30.530.20">
    <property type="match status" value="1"/>
</dbReference>
<dbReference type="CDD" id="cd08896">
    <property type="entry name" value="SRPBCC_CalC_Aha1-like_3"/>
    <property type="match status" value="1"/>
</dbReference>
<proteinExistence type="inferred from homology"/>
<sequence length="161" mass="18062">MSAHPAEPAEASDLVISRVLRAPRGALWLAWTAPELLKQWWCPKPWTTEVRAFELRPGGAFHTFMRGPDGGTSDNPGCFLEIVPESRIVFTSMLTGGWRPHTPWLGFTAVITMHDDDAGCRYEARVMHPDVATRERHEQLGFFDGWNTCITQLDELAGTLD</sequence>
<dbReference type="STRING" id="1503054.WT74_32070"/>
<protein>
    <submittedName>
        <fullName evidence="3">Polyketide cyclase</fullName>
    </submittedName>
</protein>
<dbReference type="SUPFAM" id="SSF55961">
    <property type="entry name" value="Bet v1-like"/>
    <property type="match status" value="1"/>
</dbReference>
<name>A0A125DD91_9BURK</name>
<comment type="caution">
    <text evidence="3">The sequence shown here is derived from an EMBL/GenBank/DDBJ whole genome shotgun (WGS) entry which is preliminary data.</text>
</comment>
<dbReference type="InterPro" id="IPR013538">
    <property type="entry name" value="ASHA1/2-like_C"/>
</dbReference>
<reference evidence="3 4" key="1">
    <citation type="submission" date="2015-11" db="EMBL/GenBank/DDBJ databases">
        <title>Expanding the genomic diversity of Burkholderia species for the development of highly accurate diagnostics.</title>
        <authorList>
            <person name="Sahl J."/>
            <person name="Keim P."/>
            <person name="Wagner D."/>
        </authorList>
    </citation>
    <scope>NUCLEOTIDE SEQUENCE [LARGE SCALE GENOMIC DNA]</scope>
    <source>
        <strain evidence="3 4">MSMB1960WGS</strain>
    </source>
</reference>
<evidence type="ECO:0000256" key="1">
    <source>
        <dbReference type="ARBA" id="ARBA00006817"/>
    </source>
</evidence>
<accession>A0A125DD91</accession>
<dbReference type="Proteomes" id="UP000068603">
    <property type="component" value="Unassembled WGS sequence"/>
</dbReference>
<gene>
    <name evidence="3" type="ORF">WT44_31545</name>
</gene>
<organism evidence="3">
    <name type="scientific">Burkholderia stagnalis</name>
    <dbReference type="NCBI Taxonomy" id="1503054"/>
    <lineage>
        <taxon>Bacteria</taxon>
        <taxon>Pseudomonadati</taxon>
        <taxon>Pseudomonadota</taxon>
        <taxon>Betaproteobacteria</taxon>
        <taxon>Burkholderiales</taxon>
        <taxon>Burkholderiaceae</taxon>
        <taxon>Burkholderia</taxon>
        <taxon>Burkholderia cepacia complex</taxon>
    </lineage>
</organism>
<dbReference type="EMBL" id="LPHB01000093">
    <property type="protein sequence ID" value="KWA52215.1"/>
    <property type="molecule type" value="Genomic_DNA"/>
</dbReference>
<dbReference type="Pfam" id="PF08327">
    <property type="entry name" value="AHSA1"/>
    <property type="match status" value="1"/>
</dbReference>
<dbReference type="RefSeq" id="WP_059920290.1">
    <property type="nucleotide sequence ID" value="NZ_LOZS01000013.1"/>
</dbReference>
<dbReference type="AlphaFoldDB" id="A0A125DD91"/>
<comment type="similarity">
    <text evidence="1">Belongs to the AHA1 family.</text>
</comment>
<feature type="domain" description="Activator of Hsp90 ATPase homologue 1/2-like C-terminal" evidence="2">
    <location>
        <begin position="22"/>
        <end position="157"/>
    </location>
</feature>
<evidence type="ECO:0000313" key="4">
    <source>
        <dbReference type="Proteomes" id="UP000068603"/>
    </source>
</evidence>
<evidence type="ECO:0000313" key="3">
    <source>
        <dbReference type="EMBL" id="KWA52215.1"/>
    </source>
</evidence>
<dbReference type="InterPro" id="IPR023393">
    <property type="entry name" value="START-like_dom_sf"/>
</dbReference>
<evidence type="ECO:0000259" key="2">
    <source>
        <dbReference type="Pfam" id="PF08327"/>
    </source>
</evidence>